<dbReference type="PANTHER" id="PTHR46825:SF9">
    <property type="entry name" value="BETA-LACTAMASE-RELATED DOMAIN-CONTAINING PROTEIN"/>
    <property type="match status" value="1"/>
</dbReference>
<keyword evidence="4" id="KW-1185">Reference proteome</keyword>
<evidence type="ECO:0000256" key="1">
    <source>
        <dbReference type="SAM" id="SignalP"/>
    </source>
</evidence>
<evidence type="ECO:0000313" key="3">
    <source>
        <dbReference type="EMBL" id="EID75317.1"/>
    </source>
</evidence>
<dbReference type="PATRIC" id="fig|946077.3.peg.1435"/>
<comment type="caution">
    <text evidence="3">The sequence shown here is derived from an EMBL/GenBank/DDBJ whole genome shotgun (WGS) entry which is preliminary data.</text>
</comment>
<dbReference type="OrthoDB" id="9793489at2"/>
<dbReference type="PANTHER" id="PTHR46825">
    <property type="entry name" value="D-ALANYL-D-ALANINE-CARBOXYPEPTIDASE/ENDOPEPTIDASE AMPH"/>
    <property type="match status" value="1"/>
</dbReference>
<dbReference type="Pfam" id="PF00144">
    <property type="entry name" value="Beta-lactamase"/>
    <property type="match status" value="1"/>
</dbReference>
<dbReference type="PROSITE" id="PS51257">
    <property type="entry name" value="PROKAR_LIPOPROTEIN"/>
    <property type="match status" value="1"/>
</dbReference>
<dbReference type="Proteomes" id="UP000005938">
    <property type="component" value="Unassembled WGS sequence"/>
</dbReference>
<dbReference type="RefSeq" id="WP_008238878.1">
    <property type="nucleotide sequence ID" value="NZ_AJJU01000006.1"/>
</dbReference>
<dbReference type="InterPro" id="IPR001466">
    <property type="entry name" value="Beta-lactam-related"/>
</dbReference>
<keyword evidence="1" id="KW-0732">Signal</keyword>
<evidence type="ECO:0000259" key="2">
    <source>
        <dbReference type="Pfam" id="PF00144"/>
    </source>
</evidence>
<protein>
    <submittedName>
        <fullName evidence="3">Beta-lactamase</fullName>
    </submittedName>
</protein>
<sequence>MKTIYLLTLSALTFIVSACADAQNYRTSKPPLVETKEKNIDKITNELQKEHLLGTFDGLITISKGNSILFKHAYGFADRKDRRENTTETIIDIGSIAKTFTAASILQLAAQDKLKLTNTIGDYYPSASEKVASITIEQLLTHSSGMDNFHNDSDFELMNKSEAVDRILSMPLIFNAGAKIAYSNAAYTLLASVVEQISGQTFKEYVIDNLIVPFGLSNTGFYGDPHIKSDRLALGYGGERPGKTTFERELTWALIGAGGMVSSIDDLVLWFSVLSQGKIFPENSSISVFKVVNERWLLGSFSQFEFLETSVIQMGGSTDYGYTALIQYIAEDDLLVVLLLNGHDQKYKNATHHKLSRNHILPLLLSDN</sequence>
<dbReference type="AlphaFoldDB" id="I0WG01"/>
<reference evidence="3 4" key="1">
    <citation type="journal article" date="2012" name="J. Bacteriol.">
        <title>Genome Sequence of the Halotolerant Bacterium Imtechella halotolerans K1T.</title>
        <authorList>
            <person name="Kumar S."/>
            <person name="Vikram S."/>
            <person name="Subramanian S."/>
            <person name="Raghava G.P."/>
            <person name="Pinnaka A.K."/>
        </authorList>
    </citation>
    <scope>NUCLEOTIDE SEQUENCE [LARGE SCALE GENOMIC DNA]</scope>
    <source>
        <strain evidence="3 4">K1</strain>
    </source>
</reference>
<evidence type="ECO:0000313" key="4">
    <source>
        <dbReference type="Proteomes" id="UP000005938"/>
    </source>
</evidence>
<dbReference type="SUPFAM" id="SSF56601">
    <property type="entry name" value="beta-lactamase/transpeptidase-like"/>
    <property type="match status" value="1"/>
</dbReference>
<feature type="domain" description="Beta-lactamase-related" evidence="2">
    <location>
        <begin position="60"/>
        <end position="344"/>
    </location>
</feature>
<dbReference type="STRING" id="946077.W5A_07095"/>
<accession>I0WG01</accession>
<proteinExistence type="predicted"/>
<feature type="signal peptide" evidence="1">
    <location>
        <begin position="1"/>
        <end position="22"/>
    </location>
</feature>
<gene>
    <name evidence="3" type="ORF">W5A_07095</name>
</gene>
<name>I0WG01_9FLAO</name>
<dbReference type="Gene3D" id="3.40.710.10">
    <property type="entry name" value="DD-peptidase/beta-lactamase superfamily"/>
    <property type="match status" value="1"/>
</dbReference>
<dbReference type="InterPro" id="IPR050491">
    <property type="entry name" value="AmpC-like"/>
</dbReference>
<organism evidence="3 4">
    <name type="scientific">Imtechella halotolerans K1</name>
    <dbReference type="NCBI Taxonomy" id="946077"/>
    <lineage>
        <taxon>Bacteria</taxon>
        <taxon>Pseudomonadati</taxon>
        <taxon>Bacteroidota</taxon>
        <taxon>Flavobacteriia</taxon>
        <taxon>Flavobacteriales</taxon>
        <taxon>Flavobacteriaceae</taxon>
        <taxon>Imtechella</taxon>
    </lineage>
</organism>
<dbReference type="EMBL" id="AJJU01000006">
    <property type="protein sequence ID" value="EID75317.1"/>
    <property type="molecule type" value="Genomic_DNA"/>
</dbReference>
<dbReference type="eggNOG" id="COG1680">
    <property type="taxonomic scope" value="Bacteria"/>
</dbReference>
<feature type="chain" id="PRO_5003636108" evidence="1">
    <location>
        <begin position="23"/>
        <end position="368"/>
    </location>
</feature>
<dbReference type="InterPro" id="IPR012338">
    <property type="entry name" value="Beta-lactam/transpept-like"/>
</dbReference>